<proteinExistence type="predicted"/>
<comment type="caution">
    <text evidence="4">The sequence shown here is derived from an EMBL/GenBank/DDBJ whole genome shotgun (WGS) entry which is preliminary data.</text>
</comment>
<name>A0A852V4J6_9ACTN</name>
<accession>A0A852V4J6</accession>
<dbReference type="SUPFAM" id="SSF50494">
    <property type="entry name" value="Trypsin-like serine proteases"/>
    <property type="match status" value="1"/>
</dbReference>
<reference evidence="4 5" key="1">
    <citation type="submission" date="2020-07" db="EMBL/GenBank/DDBJ databases">
        <title>Sequencing the genomes of 1000 actinobacteria strains.</title>
        <authorList>
            <person name="Klenk H.-P."/>
        </authorList>
    </citation>
    <scope>NUCLEOTIDE SEQUENCE [LARGE SCALE GENOMIC DNA]</scope>
    <source>
        <strain evidence="4 5">DSM 45763</strain>
    </source>
</reference>
<dbReference type="AlphaFoldDB" id="A0A852V4J6"/>
<dbReference type="InterPro" id="IPR009003">
    <property type="entry name" value="Peptidase_S1_PA"/>
</dbReference>
<dbReference type="PROSITE" id="PS51257">
    <property type="entry name" value="PROKAR_LIPOPROTEIN"/>
    <property type="match status" value="1"/>
</dbReference>
<dbReference type="Gene3D" id="2.40.10.10">
    <property type="entry name" value="Trypsin-like serine proteases"/>
    <property type="match status" value="2"/>
</dbReference>
<organism evidence="4 5">
    <name type="scientific">Streptosporangium sandarakinum</name>
    <dbReference type="NCBI Taxonomy" id="1260955"/>
    <lineage>
        <taxon>Bacteria</taxon>
        <taxon>Bacillati</taxon>
        <taxon>Actinomycetota</taxon>
        <taxon>Actinomycetes</taxon>
        <taxon>Streptosporangiales</taxon>
        <taxon>Streptosporangiaceae</taxon>
        <taxon>Streptosporangium</taxon>
    </lineage>
</organism>
<evidence type="ECO:0000256" key="1">
    <source>
        <dbReference type="ARBA" id="ARBA00022729"/>
    </source>
</evidence>
<evidence type="ECO:0000256" key="2">
    <source>
        <dbReference type="SAM" id="MobiDB-lite"/>
    </source>
</evidence>
<feature type="chain" id="PRO_5032561452" description="Trypsin" evidence="3">
    <location>
        <begin position="33"/>
        <end position="403"/>
    </location>
</feature>
<dbReference type="Proteomes" id="UP000576393">
    <property type="component" value="Unassembled WGS sequence"/>
</dbReference>
<feature type="compositionally biased region" description="Low complexity" evidence="2">
    <location>
        <begin position="85"/>
        <end position="127"/>
    </location>
</feature>
<dbReference type="InterPro" id="IPR043504">
    <property type="entry name" value="Peptidase_S1_PA_chymotrypsin"/>
</dbReference>
<evidence type="ECO:0008006" key="6">
    <source>
        <dbReference type="Google" id="ProtNLM"/>
    </source>
</evidence>
<protein>
    <recommendedName>
        <fullName evidence="6">Trypsin</fullName>
    </recommendedName>
</protein>
<gene>
    <name evidence="4" type="ORF">HDA43_004719</name>
</gene>
<feature type="region of interest" description="Disordered" evidence="2">
    <location>
        <begin position="72"/>
        <end position="155"/>
    </location>
</feature>
<keyword evidence="5" id="KW-1185">Reference proteome</keyword>
<evidence type="ECO:0000313" key="5">
    <source>
        <dbReference type="Proteomes" id="UP000576393"/>
    </source>
</evidence>
<feature type="signal peptide" evidence="3">
    <location>
        <begin position="1"/>
        <end position="32"/>
    </location>
</feature>
<dbReference type="PANTHER" id="PTHR15462">
    <property type="entry name" value="SERINE PROTEASE"/>
    <property type="match status" value="1"/>
</dbReference>
<evidence type="ECO:0000256" key="3">
    <source>
        <dbReference type="SAM" id="SignalP"/>
    </source>
</evidence>
<dbReference type="InterPro" id="IPR050966">
    <property type="entry name" value="Glutamyl_endopeptidase"/>
</dbReference>
<dbReference type="RefSeq" id="WP_179825167.1">
    <property type="nucleotide sequence ID" value="NZ_JACCCO010000002.1"/>
</dbReference>
<evidence type="ECO:0000313" key="4">
    <source>
        <dbReference type="EMBL" id="NYF42518.1"/>
    </source>
</evidence>
<dbReference type="EMBL" id="JACCCO010000002">
    <property type="protein sequence ID" value="NYF42518.1"/>
    <property type="molecule type" value="Genomic_DNA"/>
</dbReference>
<sequence>MSPRVRRLTATLGALFAACVTLASAFAGSAGADAVAAPWSGTPNGITSVTLTKTDADMKRIVEYWSPARLKAAQNNTPAAPEVKPSSGATSSAPVSPTSSAKPSATATAAGGRPIPAGGAAVPAAGTSSGNAKTARAASSPVVSPTFPKKKAQTGGNPVTVGKVFFRIGDKDYWCSASSVAAANHRLVATAAHCTYDAKQDRFAEYWIFIPGYADGGTPYGIYVGHTLNLHSSFIAQGDYDYDYAFITVHDGFRWKPGRTAGSYVMEDVGALEDNVGGQGLMVNRGINLSTFAFGYPAAPQIDGSRPYDGRTMKRCDGRTYRANAPARLVDRGIALRCGFTAGASGGPWLIYYDPANGVGYLNGVNSFAWDTDTDKKYDRISSPYFMASTYVVYRWAAQQTAS</sequence>
<keyword evidence="1 3" id="KW-0732">Signal</keyword>